<dbReference type="OrthoDB" id="25408at2759"/>
<dbReference type="GO" id="GO:0006913">
    <property type="term" value="P:nucleocytoplasmic transport"/>
    <property type="evidence" value="ECO:0007669"/>
    <property type="project" value="InterPro"/>
</dbReference>
<feature type="domain" description="NTF2" evidence="1">
    <location>
        <begin position="36"/>
        <end position="186"/>
    </location>
</feature>
<dbReference type="InterPro" id="IPR045875">
    <property type="entry name" value="NTF2"/>
</dbReference>
<organism evidence="2 3">
    <name type="scientific">Alectoria fallacina</name>
    <dbReference type="NCBI Taxonomy" id="1903189"/>
    <lineage>
        <taxon>Eukaryota</taxon>
        <taxon>Fungi</taxon>
        <taxon>Dikarya</taxon>
        <taxon>Ascomycota</taxon>
        <taxon>Pezizomycotina</taxon>
        <taxon>Lecanoromycetes</taxon>
        <taxon>OSLEUM clade</taxon>
        <taxon>Lecanoromycetidae</taxon>
        <taxon>Lecanorales</taxon>
        <taxon>Lecanorineae</taxon>
        <taxon>Parmeliaceae</taxon>
        <taxon>Alectoria</taxon>
    </lineage>
</organism>
<name>A0A8H3EFJ8_9LECA</name>
<dbReference type="EMBL" id="CAJPDR010000012">
    <property type="protein sequence ID" value="CAF9905614.1"/>
    <property type="molecule type" value="Genomic_DNA"/>
</dbReference>
<proteinExistence type="predicted"/>
<keyword evidence="3" id="KW-1185">Reference proteome</keyword>
<gene>
    <name evidence="2" type="ORF">ALECFALPRED_001052</name>
</gene>
<dbReference type="InterPro" id="IPR032710">
    <property type="entry name" value="NTF2-like_dom_sf"/>
</dbReference>
<evidence type="ECO:0000313" key="2">
    <source>
        <dbReference type="EMBL" id="CAF9905614.1"/>
    </source>
</evidence>
<reference evidence="2" key="1">
    <citation type="submission" date="2021-03" db="EMBL/GenBank/DDBJ databases">
        <authorList>
            <person name="Tagirdzhanova G."/>
        </authorList>
    </citation>
    <scope>NUCLEOTIDE SEQUENCE</scope>
</reference>
<dbReference type="Gene3D" id="3.10.450.50">
    <property type="match status" value="1"/>
</dbReference>
<dbReference type="InterPro" id="IPR018222">
    <property type="entry name" value="Nuclear_transport_factor_2_euk"/>
</dbReference>
<sequence length="188" mass="20550">MATLTADTASKISTEGLSEFSDLRDALFHRLNVISAAGLFVDTYYPALSSSRADIASFYMPASAMPDGKPLPVIVYNGNVIRDPTAMQTLFQDQMPEARYEIQDYDCQVLNPHYVAEGTQGSSPASGKNMTILVTVSGHVRFGELRAATMRGFSENFVLIPNPAAATNTRGKHIKGWLIQSQNFRLVV</sequence>
<dbReference type="AlphaFoldDB" id="A0A8H3EFJ8"/>
<evidence type="ECO:0000259" key="1">
    <source>
        <dbReference type="PROSITE" id="PS50177"/>
    </source>
</evidence>
<dbReference type="PANTHER" id="PTHR12612">
    <property type="entry name" value="NUCLEAR TRANSPORT FACTOR 2"/>
    <property type="match status" value="1"/>
</dbReference>
<evidence type="ECO:0000313" key="3">
    <source>
        <dbReference type="Proteomes" id="UP000664203"/>
    </source>
</evidence>
<dbReference type="SUPFAM" id="SSF54427">
    <property type="entry name" value="NTF2-like"/>
    <property type="match status" value="1"/>
</dbReference>
<dbReference type="Proteomes" id="UP000664203">
    <property type="component" value="Unassembled WGS sequence"/>
</dbReference>
<comment type="caution">
    <text evidence="2">The sequence shown here is derived from an EMBL/GenBank/DDBJ whole genome shotgun (WGS) entry which is preliminary data.</text>
</comment>
<dbReference type="PROSITE" id="PS50177">
    <property type="entry name" value="NTF2_DOMAIN"/>
    <property type="match status" value="1"/>
</dbReference>
<accession>A0A8H3EFJ8</accession>
<protein>
    <recommendedName>
        <fullName evidence="1">NTF2 domain-containing protein</fullName>
    </recommendedName>
</protein>